<dbReference type="PANTHER" id="PTHR43782:SF3">
    <property type="entry name" value="ARGINASE"/>
    <property type="match status" value="1"/>
</dbReference>
<gene>
    <name evidence="5" type="primary">rocF</name>
    <name evidence="5" type="ORF">RL72_03244</name>
</gene>
<organism evidence="5 6">
    <name type="scientific">Microbacterium azadirachtae</name>
    <dbReference type="NCBI Taxonomy" id="582680"/>
    <lineage>
        <taxon>Bacteria</taxon>
        <taxon>Bacillati</taxon>
        <taxon>Actinomycetota</taxon>
        <taxon>Actinomycetes</taxon>
        <taxon>Micrococcales</taxon>
        <taxon>Microbacteriaceae</taxon>
        <taxon>Microbacterium</taxon>
    </lineage>
</organism>
<dbReference type="PANTHER" id="PTHR43782">
    <property type="entry name" value="ARGINASE"/>
    <property type="match status" value="1"/>
</dbReference>
<comment type="caution">
    <text evidence="5">The sequence shown here is derived from an EMBL/GenBank/DDBJ whole genome shotgun (WGS) entry which is preliminary data.</text>
</comment>
<proteinExistence type="inferred from homology"/>
<evidence type="ECO:0000313" key="6">
    <source>
        <dbReference type="Proteomes" id="UP000033448"/>
    </source>
</evidence>
<dbReference type="GO" id="GO:0005737">
    <property type="term" value="C:cytoplasm"/>
    <property type="evidence" value="ECO:0007669"/>
    <property type="project" value="TreeGrafter"/>
</dbReference>
<keyword evidence="3" id="KW-0464">Manganese</keyword>
<dbReference type="OrthoDB" id="7331788at2"/>
<dbReference type="RefSeq" id="WP_082072462.1">
    <property type="nucleotide sequence ID" value="NZ_FNGQ01000001.1"/>
</dbReference>
<dbReference type="GO" id="GO:0004053">
    <property type="term" value="F:arginase activity"/>
    <property type="evidence" value="ECO:0007669"/>
    <property type="project" value="UniProtKB-EC"/>
</dbReference>
<accession>A0A0F0KHN0</accession>
<dbReference type="Gene3D" id="3.40.800.10">
    <property type="entry name" value="Ureohydrolase domain"/>
    <property type="match status" value="1"/>
</dbReference>
<protein>
    <submittedName>
        <fullName evidence="5">Arginase</fullName>
        <ecNumber evidence="5">3.5.3.1</ecNumber>
    </submittedName>
</protein>
<dbReference type="EC" id="3.5.3.1" evidence="5"/>
<dbReference type="Pfam" id="PF00491">
    <property type="entry name" value="Arginase"/>
    <property type="match status" value="1"/>
</dbReference>
<dbReference type="PROSITE" id="PS51409">
    <property type="entry name" value="ARGINASE_2"/>
    <property type="match status" value="1"/>
</dbReference>
<dbReference type="EMBL" id="JYIT01000085">
    <property type="protein sequence ID" value="KJL18776.1"/>
    <property type="molecule type" value="Genomic_DNA"/>
</dbReference>
<dbReference type="SUPFAM" id="SSF52768">
    <property type="entry name" value="Arginase/deacetylase"/>
    <property type="match status" value="1"/>
</dbReference>
<evidence type="ECO:0000256" key="3">
    <source>
        <dbReference type="ARBA" id="ARBA00023211"/>
    </source>
</evidence>
<dbReference type="InterPro" id="IPR006035">
    <property type="entry name" value="Ureohydrolase"/>
</dbReference>
<comment type="similarity">
    <text evidence="4">Belongs to the arginase family.</text>
</comment>
<dbReference type="InterPro" id="IPR023696">
    <property type="entry name" value="Ureohydrolase_dom_sf"/>
</dbReference>
<dbReference type="PATRIC" id="fig|582680.7.peg.3305"/>
<evidence type="ECO:0000256" key="1">
    <source>
        <dbReference type="ARBA" id="ARBA00022723"/>
    </source>
</evidence>
<keyword evidence="1" id="KW-0479">Metal-binding</keyword>
<evidence type="ECO:0000313" key="5">
    <source>
        <dbReference type="EMBL" id="KJL18776.1"/>
    </source>
</evidence>
<reference evidence="5 6" key="1">
    <citation type="submission" date="2015-02" db="EMBL/GenBank/DDBJ databases">
        <title>Draft genome sequences of ten Microbacterium spp. with emphasis on heavy metal contaminated environments.</title>
        <authorList>
            <person name="Corretto E."/>
        </authorList>
    </citation>
    <scope>NUCLEOTIDE SEQUENCE [LARGE SCALE GENOMIC DNA]</scope>
    <source>
        <strain evidence="5 6">DSM 23848</strain>
    </source>
</reference>
<dbReference type="GO" id="GO:0030145">
    <property type="term" value="F:manganese ion binding"/>
    <property type="evidence" value="ECO:0007669"/>
    <property type="project" value="TreeGrafter"/>
</dbReference>
<name>A0A0F0KHN0_9MICO</name>
<keyword evidence="6" id="KW-1185">Reference proteome</keyword>
<evidence type="ECO:0000256" key="2">
    <source>
        <dbReference type="ARBA" id="ARBA00022801"/>
    </source>
</evidence>
<keyword evidence="2 5" id="KW-0378">Hydrolase</keyword>
<sequence>MVAVVSAPTNLGLRPPVPGGVPGAAKAPEALREAGLHRLLHARGAVDGGVVLPGRYVDDDGRRAAGTVRNQAAIIDHARRLAHRLFEIRESGQAPLVLGGDCSLLIGAGLATRVSGGGGLVHIDGHTDFRHPGNSDGVGSVAGEDLAAAVGAHSPALSDIDGLSPYFAPARTAHIGCRYGDPHEEELRRTIALVAPADEVILHGGVRAASRVRAVDGLESGYWIQVDVDVLDPSHMPAVDSPDPGGLSPGELIGLLAALAPHAWGASVTVFDPDLDPDGVHARTVAGIVAEGLADLGAEIGDDAPISAPGAR</sequence>
<dbReference type="AlphaFoldDB" id="A0A0F0KHN0"/>
<evidence type="ECO:0000256" key="4">
    <source>
        <dbReference type="PROSITE-ProRule" id="PRU00742"/>
    </source>
</evidence>
<dbReference type="Proteomes" id="UP000033448">
    <property type="component" value="Unassembled WGS sequence"/>
</dbReference>
<dbReference type="CDD" id="cd09999">
    <property type="entry name" value="Arginase-like_1"/>
    <property type="match status" value="1"/>
</dbReference>
<dbReference type="PRINTS" id="PR00116">
    <property type="entry name" value="ARGINASE"/>
</dbReference>